<feature type="compositionally biased region" description="Polar residues" evidence="1">
    <location>
        <begin position="1"/>
        <end position="10"/>
    </location>
</feature>
<feature type="compositionally biased region" description="Polar residues" evidence="1">
    <location>
        <begin position="64"/>
        <end position="90"/>
    </location>
</feature>
<evidence type="ECO:0000256" key="1">
    <source>
        <dbReference type="SAM" id="MobiDB-lite"/>
    </source>
</evidence>
<keyword evidence="3" id="KW-1185">Reference proteome</keyword>
<evidence type="ECO:0000313" key="2">
    <source>
        <dbReference type="EMBL" id="EMD39425.1"/>
    </source>
</evidence>
<dbReference type="OrthoDB" id="3062963at2759"/>
<feature type="compositionally biased region" description="Polar residues" evidence="1">
    <location>
        <begin position="36"/>
        <end position="47"/>
    </location>
</feature>
<protein>
    <submittedName>
        <fullName evidence="2">Uncharacterized protein</fullName>
    </submittedName>
</protein>
<organism evidence="2 3">
    <name type="scientific">Ceriporiopsis subvermispora (strain B)</name>
    <name type="common">White-rot fungus</name>
    <name type="synonym">Gelatoporia subvermispora</name>
    <dbReference type="NCBI Taxonomy" id="914234"/>
    <lineage>
        <taxon>Eukaryota</taxon>
        <taxon>Fungi</taxon>
        <taxon>Dikarya</taxon>
        <taxon>Basidiomycota</taxon>
        <taxon>Agaricomycotina</taxon>
        <taxon>Agaricomycetes</taxon>
        <taxon>Polyporales</taxon>
        <taxon>Gelatoporiaceae</taxon>
        <taxon>Gelatoporia</taxon>
    </lineage>
</organism>
<evidence type="ECO:0000313" key="3">
    <source>
        <dbReference type="Proteomes" id="UP000016930"/>
    </source>
</evidence>
<dbReference type="HOGENOM" id="CLU_956549_0_0_1"/>
<accession>M2R4G9</accession>
<dbReference type="Proteomes" id="UP000016930">
    <property type="component" value="Unassembled WGS sequence"/>
</dbReference>
<sequence>MSTFYSSFFSSGLLAPQPESFPREDPTTPRAVPVSLNDTTPTASSYPEDTDARPRLRRRRSSLTVQASPLTPLKSSTPIRNAASSFQRQSLLGARARSGSDASVMPSSYEEPAGQAQTQGQKPGVLARLRSGSIGTALRSRRTLRRAAPPPPPPPSAPLPSVPLSIPPTPRRPLARRTLTFDNRQPSLPAAHMDEDSDFDIAVPSSPECARGGARRYKDHPSPSPVDARAGFWMDEDMKEN</sequence>
<dbReference type="EMBL" id="KB445794">
    <property type="protein sequence ID" value="EMD39425.1"/>
    <property type="molecule type" value="Genomic_DNA"/>
</dbReference>
<gene>
    <name evidence="2" type="ORF">CERSUDRAFT_93455</name>
</gene>
<reference evidence="2 3" key="1">
    <citation type="journal article" date="2012" name="Proc. Natl. Acad. Sci. U.S.A.">
        <title>Comparative genomics of Ceriporiopsis subvermispora and Phanerochaete chrysosporium provide insight into selective ligninolysis.</title>
        <authorList>
            <person name="Fernandez-Fueyo E."/>
            <person name="Ruiz-Duenas F.J."/>
            <person name="Ferreira P."/>
            <person name="Floudas D."/>
            <person name="Hibbett D.S."/>
            <person name="Canessa P."/>
            <person name="Larrondo L.F."/>
            <person name="James T.Y."/>
            <person name="Seelenfreund D."/>
            <person name="Lobos S."/>
            <person name="Polanco R."/>
            <person name="Tello M."/>
            <person name="Honda Y."/>
            <person name="Watanabe T."/>
            <person name="Watanabe T."/>
            <person name="Ryu J.S."/>
            <person name="Kubicek C.P."/>
            <person name="Schmoll M."/>
            <person name="Gaskell J."/>
            <person name="Hammel K.E."/>
            <person name="St John F.J."/>
            <person name="Vanden Wymelenberg A."/>
            <person name="Sabat G."/>
            <person name="Splinter BonDurant S."/>
            <person name="Syed K."/>
            <person name="Yadav J.S."/>
            <person name="Doddapaneni H."/>
            <person name="Subramanian V."/>
            <person name="Lavin J.L."/>
            <person name="Oguiza J.A."/>
            <person name="Perez G."/>
            <person name="Pisabarro A.G."/>
            <person name="Ramirez L."/>
            <person name="Santoyo F."/>
            <person name="Master E."/>
            <person name="Coutinho P.M."/>
            <person name="Henrissat B."/>
            <person name="Lombard V."/>
            <person name="Magnuson J.K."/>
            <person name="Kuees U."/>
            <person name="Hori C."/>
            <person name="Igarashi K."/>
            <person name="Samejima M."/>
            <person name="Held B.W."/>
            <person name="Barry K.W."/>
            <person name="LaButti K.M."/>
            <person name="Lapidus A."/>
            <person name="Lindquist E.A."/>
            <person name="Lucas S.M."/>
            <person name="Riley R."/>
            <person name="Salamov A.A."/>
            <person name="Hoffmeister D."/>
            <person name="Schwenk D."/>
            <person name="Hadar Y."/>
            <person name="Yarden O."/>
            <person name="de Vries R.P."/>
            <person name="Wiebenga A."/>
            <person name="Stenlid J."/>
            <person name="Eastwood D."/>
            <person name="Grigoriev I.V."/>
            <person name="Berka R.M."/>
            <person name="Blanchette R.A."/>
            <person name="Kersten P."/>
            <person name="Martinez A.T."/>
            <person name="Vicuna R."/>
            <person name="Cullen D."/>
        </authorList>
    </citation>
    <scope>NUCLEOTIDE SEQUENCE [LARGE SCALE GENOMIC DNA]</scope>
    <source>
        <strain evidence="2 3">B</strain>
    </source>
</reference>
<feature type="compositionally biased region" description="Pro residues" evidence="1">
    <location>
        <begin position="148"/>
        <end position="171"/>
    </location>
</feature>
<dbReference type="AlphaFoldDB" id="M2R4G9"/>
<proteinExistence type="predicted"/>
<name>M2R4G9_CERS8</name>
<feature type="region of interest" description="Disordered" evidence="1">
    <location>
        <begin position="1"/>
        <end position="241"/>
    </location>
</feature>